<dbReference type="EMBL" id="LOWA01000018">
    <property type="protein sequence ID" value="KVE28846.1"/>
    <property type="molecule type" value="Genomic_DNA"/>
</dbReference>
<keyword evidence="3" id="KW-1185">Reference proteome</keyword>
<dbReference type="Proteomes" id="UP000062788">
    <property type="component" value="Unassembled WGS sequence"/>
</dbReference>
<proteinExistence type="predicted"/>
<accession>A0A103E6A9</accession>
<dbReference type="AlphaFoldDB" id="A0A103E6A9"/>
<sequence>MALSLNRHQLAGPVLKAPYPIGPASPDGGRADATMAAPAASATTVGPPAWRLIMRAGGNRKQ</sequence>
<comment type="caution">
    <text evidence="2">The sequence shown here is derived from an EMBL/GenBank/DDBJ whole genome shotgun (WGS) entry which is preliminary data.</text>
</comment>
<name>A0A103E6A9_9BURK</name>
<evidence type="ECO:0000256" key="1">
    <source>
        <dbReference type="SAM" id="MobiDB-lite"/>
    </source>
</evidence>
<feature type="compositionally biased region" description="Low complexity" evidence="1">
    <location>
        <begin position="31"/>
        <end position="42"/>
    </location>
</feature>
<organism evidence="2 3">
    <name type="scientific">Burkholderia singularis</name>
    <dbReference type="NCBI Taxonomy" id="1503053"/>
    <lineage>
        <taxon>Bacteria</taxon>
        <taxon>Pseudomonadati</taxon>
        <taxon>Pseudomonadota</taxon>
        <taxon>Betaproteobacteria</taxon>
        <taxon>Burkholderiales</taxon>
        <taxon>Burkholderiaceae</taxon>
        <taxon>Burkholderia</taxon>
        <taxon>pseudomallei group</taxon>
    </lineage>
</organism>
<feature type="region of interest" description="Disordered" evidence="1">
    <location>
        <begin position="15"/>
        <end position="42"/>
    </location>
</feature>
<reference evidence="2 3" key="1">
    <citation type="submission" date="2015-11" db="EMBL/GenBank/DDBJ databases">
        <title>Expanding the genomic diversity of Burkholderia species for the development of highly accurate diagnostics.</title>
        <authorList>
            <person name="Sahl J."/>
            <person name="Keim P."/>
            <person name="Wagner D."/>
        </authorList>
    </citation>
    <scope>NUCLEOTIDE SEQUENCE [LARGE SCALE GENOMIC DNA]</scope>
    <source>
        <strain evidence="2 3">TSV85</strain>
    </source>
</reference>
<evidence type="ECO:0000313" key="2">
    <source>
        <dbReference type="EMBL" id="KVE28846.1"/>
    </source>
</evidence>
<evidence type="ECO:0000313" key="3">
    <source>
        <dbReference type="Proteomes" id="UP000062788"/>
    </source>
</evidence>
<gene>
    <name evidence="2" type="ORF">WS67_09115</name>
</gene>
<protein>
    <submittedName>
        <fullName evidence="2">Uncharacterized protein</fullName>
    </submittedName>
</protein>